<feature type="transmembrane region" description="Helical" evidence="1">
    <location>
        <begin position="612"/>
        <end position="635"/>
    </location>
</feature>
<feature type="transmembrane region" description="Helical" evidence="1">
    <location>
        <begin position="577"/>
        <end position="600"/>
    </location>
</feature>
<keyword evidence="1" id="KW-0812">Transmembrane</keyword>
<feature type="transmembrane region" description="Helical" evidence="1">
    <location>
        <begin position="655"/>
        <end position="681"/>
    </location>
</feature>
<dbReference type="SMART" id="SM00248">
    <property type="entry name" value="ANK"/>
    <property type="match status" value="5"/>
</dbReference>
<keyword evidence="1" id="KW-0472">Membrane</keyword>
<dbReference type="InterPro" id="IPR002110">
    <property type="entry name" value="Ankyrin_rpt"/>
</dbReference>
<dbReference type="Pfam" id="PF12796">
    <property type="entry name" value="Ank_2"/>
    <property type="match status" value="2"/>
</dbReference>
<evidence type="ECO:0000313" key="4">
    <source>
        <dbReference type="Proteomes" id="UP000316621"/>
    </source>
</evidence>
<dbReference type="OMA" id="ASINEEC"/>
<dbReference type="PANTHER" id="PTHR24177">
    <property type="entry name" value="CASKIN"/>
    <property type="match status" value="1"/>
</dbReference>
<dbReference type="Pfam" id="PF13962">
    <property type="entry name" value="PGG"/>
    <property type="match status" value="1"/>
</dbReference>
<dbReference type="GO" id="GO:0016020">
    <property type="term" value="C:membrane"/>
    <property type="evidence" value="ECO:0007669"/>
    <property type="project" value="TreeGrafter"/>
</dbReference>
<dbReference type="OrthoDB" id="1923662at2759"/>
<name>A0A4Y7JVL2_PAPSO</name>
<dbReference type="InterPro" id="IPR036770">
    <property type="entry name" value="Ankyrin_rpt-contain_sf"/>
</dbReference>
<accession>A0A4Y7JVL2</accession>
<sequence>MKNSAASVGQSRLDVMRAALRGEWNDIINFYNLQQVESPSNNIDIEDDNNNVLVSNNIDMEDDHSKVLVNNLTGDTILHLCAQCRQTHVMKQLLRIFPAAKVLLLMTNRKGNTVLHEAAKTGIVEMATLILKKELDGGGNQVLISVPNLNGETPIYWAAMYGHKDMFLFLNTTASSREITSTSTSTSMVGPITTRTDGSTILHAAVLAKAYDVAMEILEIYPDIVSNRNADGATASHILALSPSSFKSGTMYSQQYLGATPIVLAQYAAAIIYSFIEIENYEIHNAAVHRTHQQGSSLKEKFNLYFRSLCKGLPVLQLIYNVKLKHAYAIQLLRKLLEKDHGQWTINYEDPTYGLDDKYNDLENRRPLVTITTRVTTYKVREKPLILATKLGIVEMFKEIIKAYPESIEFCDEEAGRNLLHLAAEYRHERLIEFLKSSSTNSKRNLDILVVGIDRDGNTPLHAAAKLGKHKPWHIRGAAQWMQWECVWFQRVRRMLPPHMLRIKNSNDQYAYQVFTETHSNLREQAERWLKEGSNNCMLISALIATVMFASAFTAPGGNDSQSGRPVLLRNQDFTLFLHYVGLSLFFSLIALGLFLTIHAAPFNEHDFFFRLPLRIVFAITALFNSVTFTVYAFFQTWFLITGWTFRLGLLLFDMGLSTLAVLFFAELYVDIIVGFIRYLIDILFI</sequence>
<protein>
    <recommendedName>
        <fullName evidence="2">PGG domain-containing protein</fullName>
    </recommendedName>
</protein>
<dbReference type="Proteomes" id="UP000316621">
    <property type="component" value="Chromosome 5"/>
</dbReference>
<proteinExistence type="predicted"/>
<keyword evidence="1" id="KW-1133">Transmembrane helix</keyword>
<dbReference type="AlphaFoldDB" id="A0A4Y7JVL2"/>
<evidence type="ECO:0000259" key="2">
    <source>
        <dbReference type="Pfam" id="PF13962"/>
    </source>
</evidence>
<dbReference type="EMBL" id="CM010719">
    <property type="protein sequence ID" value="RZC64090.1"/>
    <property type="molecule type" value="Genomic_DNA"/>
</dbReference>
<organism evidence="3 4">
    <name type="scientific">Papaver somniferum</name>
    <name type="common">Opium poppy</name>
    <dbReference type="NCBI Taxonomy" id="3469"/>
    <lineage>
        <taxon>Eukaryota</taxon>
        <taxon>Viridiplantae</taxon>
        <taxon>Streptophyta</taxon>
        <taxon>Embryophyta</taxon>
        <taxon>Tracheophyta</taxon>
        <taxon>Spermatophyta</taxon>
        <taxon>Magnoliopsida</taxon>
        <taxon>Ranunculales</taxon>
        <taxon>Papaveraceae</taxon>
        <taxon>Papaveroideae</taxon>
        <taxon>Papaver</taxon>
    </lineage>
</organism>
<dbReference type="SUPFAM" id="SSF48403">
    <property type="entry name" value="Ankyrin repeat"/>
    <property type="match status" value="1"/>
</dbReference>
<evidence type="ECO:0000256" key="1">
    <source>
        <dbReference type="SAM" id="Phobius"/>
    </source>
</evidence>
<evidence type="ECO:0000313" key="3">
    <source>
        <dbReference type="EMBL" id="RZC64090.1"/>
    </source>
</evidence>
<feature type="transmembrane region" description="Helical" evidence="1">
    <location>
        <begin position="537"/>
        <end position="557"/>
    </location>
</feature>
<keyword evidence="4" id="KW-1185">Reference proteome</keyword>
<dbReference type="Gramene" id="RZC64090">
    <property type="protein sequence ID" value="RZC64090"/>
    <property type="gene ID" value="C5167_025834"/>
</dbReference>
<dbReference type="PANTHER" id="PTHR24177:SF292">
    <property type="entry name" value="ANKYRIN REPEAT FAMILY PROTEIN-RELATED"/>
    <property type="match status" value="1"/>
</dbReference>
<dbReference type="InterPro" id="IPR026961">
    <property type="entry name" value="PGG_dom"/>
</dbReference>
<feature type="domain" description="PGG" evidence="2">
    <location>
        <begin position="528"/>
        <end position="637"/>
    </location>
</feature>
<gene>
    <name evidence="3" type="ORF">C5167_025834</name>
</gene>
<reference evidence="3 4" key="1">
    <citation type="journal article" date="2018" name="Science">
        <title>The opium poppy genome and morphinan production.</title>
        <authorList>
            <person name="Guo L."/>
            <person name="Winzer T."/>
            <person name="Yang X."/>
            <person name="Li Y."/>
            <person name="Ning Z."/>
            <person name="He Z."/>
            <person name="Teodor R."/>
            <person name="Lu Y."/>
            <person name="Bowser T.A."/>
            <person name="Graham I.A."/>
            <person name="Ye K."/>
        </authorList>
    </citation>
    <scope>NUCLEOTIDE SEQUENCE [LARGE SCALE GENOMIC DNA]</scope>
    <source>
        <strain evidence="4">cv. HN1</strain>
        <tissue evidence="3">Leaves</tissue>
    </source>
</reference>
<dbReference type="Gene3D" id="1.25.40.20">
    <property type="entry name" value="Ankyrin repeat-containing domain"/>
    <property type="match status" value="2"/>
</dbReference>